<reference evidence="5 6" key="1">
    <citation type="journal article" date="2017" name="Gigascience">
        <title>Genome sequence of the small brown planthopper, Laodelphax striatellus.</title>
        <authorList>
            <person name="Zhu J."/>
            <person name="Jiang F."/>
            <person name="Wang X."/>
            <person name="Yang P."/>
            <person name="Bao Y."/>
            <person name="Zhao W."/>
            <person name="Wang W."/>
            <person name="Lu H."/>
            <person name="Wang Q."/>
            <person name="Cui N."/>
            <person name="Li J."/>
            <person name="Chen X."/>
            <person name="Luo L."/>
            <person name="Yu J."/>
            <person name="Kang L."/>
            <person name="Cui F."/>
        </authorList>
    </citation>
    <scope>NUCLEOTIDE SEQUENCE [LARGE SCALE GENOMIC DNA]</scope>
    <source>
        <strain evidence="5">Lst14</strain>
    </source>
</reference>
<dbReference type="Gene3D" id="2.20.25.240">
    <property type="match status" value="2"/>
</dbReference>
<keyword evidence="3" id="KW-0862">Zinc</keyword>
<dbReference type="InParanoid" id="A0A482X230"/>
<sequence>MIQSVNTIPVDSELLNIEGLDEIPLCDRIRPLYCKSNRGYQKLMLKGFGYNFRHQRGDVTVWRCDKRTKYGCMVSMEMAGDRIIREPVHKHPPDWAKFKSKRFKNDVPHVQTLPRFVQSKRGMLKLMFGGFQYTKHRSKGATTTWRCDQLTRGCRALLYAQGVTVNRHSRHSHSPDWNQYNRDYQHSVDQESLAYSDWRQ</sequence>
<evidence type="ECO:0000256" key="2">
    <source>
        <dbReference type="ARBA" id="ARBA00022771"/>
    </source>
</evidence>
<dbReference type="EMBL" id="QKKF02019844">
    <property type="protein sequence ID" value="RZF39430.1"/>
    <property type="molecule type" value="Genomic_DNA"/>
</dbReference>
<dbReference type="InterPro" id="IPR040312">
    <property type="entry name" value="FWCH1/FWCH2"/>
</dbReference>
<dbReference type="AlphaFoldDB" id="A0A482X230"/>
<feature type="domain" description="FLYWCH-type" evidence="4">
    <location>
        <begin position="33"/>
        <end position="85"/>
    </location>
</feature>
<evidence type="ECO:0000256" key="1">
    <source>
        <dbReference type="ARBA" id="ARBA00022723"/>
    </source>
</evidence>
<dbReference type="STRING" id="195883.A0A482X230"/>
<dbReference type="PANTHER" id="PTHR31665:SF0">
    <property type="entry name" value="FLYWCH FAMILY MEMBER 2"/>
    <property type="match status" value="1"/>
</dbReference>
<dbReference type="GO" id="GO:0008270">
    <property type="term" value="F:zinc ion binding"/>
    <property type="evidence" value="ECO:0007669"/>
    <property type="project" value="UniProtKB-KW"/>
</dbReference>
<evidence type="ECO:0000259" key="4">
    <source>
        <dbReference type="Pfam" id="PF04500"/>
    </source>
</evidence>
<dbReference type="OrthoDB" id="7761241at2759"/>
<evidence type="ECO:0000313" key="6">
    <source>
        <dbReference type="Proteomes" id="UP000291343"/>
    </source>
</evidence>
<comment type="caution">
    <text evidence="5">The sequence shown here is derived from an EMBL/GenBank/DDBJ whole genome shotgun (WGS) entry which is preliminary data.</text>
</comment>
<organism evidence="5 6">
    <name type="scientific">Laodelphax striatellus</name>
    <name type="common">Small brown planthopper</name>
    <name type="synonym">Delphax striatella</name>
    <dbReference type="NCBI Taxonomy" id="195883"/>
    <lineage>
        <taxon>Eukaryota</taxon>
        <taxon>Metazoa</taxon>
        <taxon>Ecdysozoa</taxon>
        <taxon>Arthropoda</taxon>
        <taxon>Hexapoda</taxon>
        <taxon>Insecta</taxon>
        <taxon>Pterygota</taxon>
        <taxon>Neoptera</taxon>
        <taxon>Paraneoptera</taxon>
        <taxon>Hemiptera</taxon>
        <taxon>Auchenorrhyncha</taxon>
        <taxon>Fulgoroidea</taxon>
        <taxon>Delphacidae</taxon>
        <taxon>Criomorphinae</taxon>
        <taxon>Laodelphax</taxon>
    </lineage>
</organism>
<keyword evidence="6" id="KW-1185">Reference proteome</keyword>
<dbReference type="PANTHER" id="PTHR31665">
    <property type="entry name" value="FLYWCH FAMILY MEMBER 2-RELATED"/>
    <property type="match status" value="1"/>
</dbReference>
<dbReference type="Pfam" id="PF04500">
    <property type="entry name" value="FLYWCH"/>
    <property type="match status" value="2"/>
</dbReference>
<feature type="domain" description="FLYWCH-type" evidence="4">
    <location>
        <begin position="116"/>
        <end position="173"/>
    </location>
</feature>
<gene>
    <name evidence="5" type="ORF">LSTR_LSTR000951</name>
</gene>
<protein>
    <recommendedName>
        <fullName evidence="4">FLYWCH-type domain-containing protein</fullName>
    </recommendedName>
</protein>
<dbReference type="InterPro" id="IPR007588">
    <property type="entry name" value="Znf_FLYWCH"/>
</dbReference>
<name>A0A482X230_LAOST</name>
<proteinExistence type="predicted"/>
<keyword evidence="1" id="KW-0479">Metal-binding</keyword>
<keyword evidence="2" id="KW-0863">Zinc-finger</keyword>
<evidence type="ECO:0000256" key="3">
    <source>
        <dbReference type="ARBA" id="ARBA00022833"/>
    </source>
</evidence>
<evidence type="ECO:0000313" key="5">
    <source>
        <dbReference type="EMBL" id="RZF39430.1"/>
    </source>
</evidence>
<dbReference type="Proteomes" id="UP000291343">
    <property type="component" value="Unassembled WGS sequence"/>
</dbReference>
<accession>A0A482X230</accession>